<gene>
    <name evidence="1" type="ORF">VKT23_012535</name>
</gene>
<dbReference type="EMBL" id="JBANRG010000031">
    <property type="protein sequence ID" value="KAK7451203.1"/>
    <property type="molecule type" value="Genomic_DNA"/>
</dbReference>
<organism evidence="1 2">
    <name type="scientific">Marasmiellus scandens</name>
    <dbReference type="NCBI Taxonomy" id="2682957"/>
    <lineage>
        <taxon>Eukaryota</taxon>
        <taxon>Fungi</taxon>
        <taxon>Dikarya</taxon>
        <taxon>Basidiomycota</taxon>
        <taxon>Agaricomycotina</taxon>
        <taxon>Agaricomycetes</taxon>
        <taxon>Agaricomycetidae</taxon>
        <taxon>Agaricales</taxon>
        <taxon>Marasmiineae</taxon>
        <taxon>Omphalotaceae</taxon>
        <taxon>Marasmiellus</taxon>
    </lineage>
</organism>
<name>A0ABR1J5F2_9AGAR</name>
<keyword evidence="2" id="KW-1185">Reference proteome</keyword>
<sequence length="308" mass="34769">MATVTVTIEAQFYWNLIYSDKNSTSDPYKATYTTERKRETSKKEIVEHVEEEMNKDSTTNGASISAGGKILGVDLSAEYKWENTKEIVDTIRTTTTAETDVTISDSVKLERQYDMNPGQSLFVYQRVFTSPGAMLQQDIYQHLDESMPEADQTGKVELKYVVAQAVYISGVQVVYGTDAYMAPVNRVKEAQGRTDDINAGFGGKYVWLVPEYTSDKNKALTSIKFVETDNHNSDYSDLAAGAGGKYRYLVPEVDSTKSQKISKLDLWRFWAGYSPATDRITSQGMTPDLNKDRKGDFLYLGWDYYVEK</sequence>
<evidence type="ECO:0000313" key="1">
    <source>
        <dbReference type="EMBL" id="KAK7451203.1"/>
    </source>
</evidence>
<comment type="caution">
    <text evidence="1">The sequence shown here is derived from an EMBL/GenBank/DDBJ whole genome shotgun (WGS) entry which is preliminary data.</text>
</comment>
<proteinExistence type="predicted"/>
<accession>A0ABR1J5F2</accession>
<evidence type="ECO:0000313" key="2">
    <source>
        <dbReference type="Proteomes" id="UP001498398"/>
    </source>
</evidence>
<reference evidence="1 2" key="1">
    <citation type="submission" date="2024-01" db="EMBL/GenBank/DDBJ databases">
        <title>A draft genome for the cacao thread blight pathogen Marasmiellus scandens.</title>
        <authorList>
            <person name="Baruah I.K."/>
            <person name="Leung J."/>
            <person name="Bukari Y."/>
            <person name="Amoako-Attah I."/>
            <person name="Meinhardt L.W."/>
            <person name="Bailey B.A."/>
            <person name="Cohen S.P."/>
        </authorList>
    </citation>
    <scope>NUCLEOTIDE SEQUENCE [LARGE SCALE GENOMIC DNA]</scope>
    <source>
        <strain evidence="1 2">GH-19</strain>
    </source>
</reference>
<dbReference type="Proteomes" id="UP001498398">
    <property type="component" value="Unassembled WGS sequence"/>
</dbReference>
<protein>
    <submittedName>
        <fullName evidence="1">Uncharacterized protein</fullName>
    </submittedName>
</protein>